<feature type="chain" id="PRO_5022741254" evidence="1">
    <location>
        <begin position="25"/>
        <end position="113"/>
    </location>
</feature>
<accession>A0A5C7I2P2</accession>
<dbReference type="AlphaFoldDB" id="A0A5C7I2P2"/>
<evidence type="ECO:0000313" key="2">
    <source>
        <dbReference type="EMBL" id="TXG63783.1"/>
    </source>
</evidence>
<keyword evidence="3" id="KW-1185">Reference proteome</keyword>
<protein>
    <submittedName>
        <fullName evidence="2">Uncharacterized protein</fullName>
    </submittedName>
</protein>
<organism evidence="2 3">
    <name type="scientific">Acer yangbiense</name>
    <dbReference type="NCBI Taxonomy" id="1000413"/>
    <lineage>
        <taxon>Eukaryota</taxon>
        <taxon>Viridiplantae</taxon>
        <taxon>Streptophyta</taxon>
        <taxon>Embryophyta</taxon>
        <taxon>Tracheophyta</taxon>
        <taxon>Spermatophyta</taxon>
        <taxon>Magnoliopsida</taxon>
        <taxon>eudicotyledons</taxon>
        <taxon>Gunneridae</taxon>
        <taxon>Pentapetalae</taxon>
        <taxon>rosids</taxon>
        <taxon>malvids</taxon>
        <taxon>Sapindales</taxon>
        <taxon>Sapindaceae</taxon>
        <taxon>Hippocastanoideae</taxon>
        <taxon>Acereae</taxon>
        <taxon>Acer</taxon>
    </lineage>
</organism>
<reference evidence="3" key="1">
    <citation type="journal article" date="2019" name="Gigascience">
        <title>De novo genome assembly of the endangered Acer yangbiense, a plant species with extremely small populations endemic to Yunnan Province, China.</title>
        <authorList>
            <person name="Yang J."/>
            <person name="Wariss H.M."/>
            <person name="Tao L."/>
            <person name="Zhang R."/>
            <person name="Yun Q."/>
            <person name="Hollingsworth P."/>
            <person name="Dao Z."/>
            <person name="Luo G."/>
            <person name="Guo H."/>
            <person name="Ma Y."/>
            <person name="Sun W."/>
        </authorList>
    </citation>
    <scope>NUCLEOTIDE SEQUENCE [LARGE SCALE GENOMIC DNA]</scope>
    <source>
        <strain evidence="3">cv. Malutang</strain>
    </source>
</reference>
<dbReference type="Proteomes" id="UP000323000">
    <property type="component" value="Chromosome 4"/>
</dbReference>
<keyword evidence="1" id="KW-0732">Signal</keyword>
<dbReference type="OrthoDB" id="1716208at2759"/>
<name>A0A5C7I2P2_9ROSI</name>
<dbReference type="EMBL" id="VAHF01000004">
    <property type="protein sequence ID" value="TXG63783.1"/>
    <property type="molecule type" value="Genomic_DNA"/>
</dbReference>
<proteinExistence type="predicted"/>
<dbReference type="PANTHER" id="PTHR33592:SF17">
    <property type="entry name" value="LEUCINE-RICH REPEAT-CONTAINING N-TERMINAL PLANT-TYPE DOMAIN-CONTAINING PROTEIN"/>
    <property type="match status" value="1"/>
</dbReference>
<evidence type="ECO:0000256" key="1">
    <source>
        <dbReference type="SAM" id="SignalP"/>
    </source>
</evidence>
<evidence type="ECO:0000313" key="3">
    <source>
        <dbReference type="Proteomes" id="UP000323000"/>
    </source>
</evidence>
<dbReference type="PANTHER" id="PTHR33592">
    <property type="entry name" value="TRANSMEMBRANE PROTEIN"/>
    <property type="match status" value="1"/>
</dbReference>
<gene>
    <name evidence="2" type="ORF">EZV62_010777</name>
</gene>
<sequence>MVSHRKSFLFSTVVLIIFMTLLMASHDQHFVAATRPLEGDQWTNKEDNRLAFQSLQQGPLPPSGRNPCSNIPGQGSGVCTLNGKNFAGGRVALEPPAFPSFVMDIGVASIARS</sequence>
<comment type="caution">
    <text evidence="2">The sequence shown here is derived from an EMBL/GenBank/DDBJ whole genome shotgun (WGS) entry which is preliminary data.</text>
</comment>
<feature type="signal peptide" evidence="1">
    <location>
        <begin position="1"/>
        <end position="24"/>
    </location>
</feature>